<dbReference type="EMBL" id="CASHTH010001223">
    <property type="protein sequence ID" value="CAI8012856.1"/>
    <property type="molecule type" value="Genomic_DNA"/>
</dbReference>
<feature type="non-terminal residue" evidence="2">
    <location>
        <position position="241"/>
    </location>
</feature>
<evidence type="ECO:0000256" key="1">
    <source>
        <dbReference type="SAM" id="MobiDB-lite"/>
    </source>
</evidence>
<evidence type="ECO:0000313" key="2">
    <source>
        <dbReference type="EMBL" id="CAI8012856.1"/>
    </source>
</evidence>
<keyword evidence="3" id="KW-1185">Reference proteome</keyword>
<dbReference type="Proteomes" id="UP001174909">
    <property type="component" value="Unassembled WGS sequence"/>
</dbReference>
<protein>
    <submittedName>
        <fullName evidence="2">Uncharacterized protein</fullName>
    </submittedName>
</protein>
<reference evidence="2" key="1">
    <citation type="submission" date="2023-03" db="EMBL/GenBank/DDBJ databases">
        <authorList>
            <person name="Steffen K."/>
            <person name="Cardenas P."/>
        </authorList>
    </citation>
    <scope>NUCLEOTIDE SEQUENCE</scope>
</reference>
<gene>
    <name evidence="2" type="ORF">GBAR_LOCUS8212</name>
</gene>
<accession>A0AA35RLQ8</accession>
<sequence length="241" mass="27593">SLSLTPYTETVYVRILSINGVGFPAGYPLVRTMSSRSRTYEDGDVSRDFCCFMCNGRQILQGYVTLYVSFTRLTMFDGRILEEFEYGTVYSVNEEEPPTTHSLIINLPHHSVYLCHLLRKALLLRVFQKLELYKPDVRLPAESLGFPTGGLAGMSCSPNVARLVYPKPGLCHHYDDHHHHGDDECSSHTHYEEKRHSHHYDDERTSRRHYEGKRGGQWTKTGSQSKYSASDQDFSDHLSPT</sequence>
<comment type="caution">
    <text evidence="2">The sequence shown here is derived from an EMBL/GenBank/DDBJ whole genome shotgun (WGS) entry which is preliminary data.</text>
</comment>
<evidence type="ECO:0000313" key="3">
    <source>
        <dbReference type="Proteomes" id="UP001174909"/>
    </source>
</evidence>
<organism evidence="2 3">
    <name type="scientific">Geodia barretti</name>
    <name type="common">Barrett's horny sponge</name>
    <dbReference type="NCBI Taxonomy" id="519541"/>
    <lineage>
        <taxon>Eukaryota</taxon>
        <taxon>Metazoa</taxon>
        <taxon>Porifera</taxon>
        <taxon>Demospongiae</taxon>
        <taxon>Heteroscleromorpha</taxon>
        <taxon>Tetractinellida</taxon>
        <taxon>Astrophorina</taxon>
        <taxon>Geodiidae</taxon>
        <taxon>Geodia</taxon>
    </lineage>
</organism>
<feature type="compositionally biased region" description="Basic and acidic residues" evidence="1">
    <location>
        <begin position="196"/>
        <end position="214"/>
    </location>
</feature>
<feature type="compositionally biased region" description="Polar residues" evidence="1">
    <location>
        <begin position="218"/>
        <end position="241"/>
    </location>
</feature>
<proteinExistence type="predicted"/>
<name>A0AA35RLQ8_GEOBA</name>
<feature type="region of interest" description="Disordered" evidence="1">
    <location>
        <begin position="196"/>
        <end position="241"/>
    </location>
</feature>
<dbReference type="AlphaFoldDB" id="A0AA35RLQ8"/>